<organism evidence="1 2">
    <name type="scientific">Bacillus caldolyticus</name>
    <dbReference type="NCBI Taxonomy" id="1394"/>
    <lineage>
        <taxon>Bacteria</taxon>
        <taxon>Bacillati</taxon>
        <taxon>Bacillota</taxon>
        <taxon>Bacilli</taxon>
        <taxon>Bacillales</taxon>
        <taxon>Anoxybacillaceae</taxon>
        <taxon>Geobacillus</taxon>
        <taxon>Geobacillus thermoleovorans group</taxon>
    </lineage>
</organism>
<dbReference type="EMBL" id="CP025074">
    <property type="protein sequence ID" value="AUI37271.1"/>
    <property type="molecule type" value="Genomic_DNA"/>
</dbReference>
<accession>A0ABM6QPQ6</accession>
<keyword evidence="2" id="KW-1185">Reference proteome</keyword>
<sequence length="75" mass="8738">MSPFWFGCKFMLANLLTYSREKKNADKNIKPIENMTNIPFIMFTGNILRIIFKKYIITTLLKDSGVGSFIYSFCL</sequence>
<protein>
    <submittedName>
        <fullName evidence="1">Uncharacterized protein</fullName>
    </submittedName>
</protein>
<dbReference type="Proteomes" id="UP000265462">
    <property type="component" value="Chromosome"/>
</dbReference>
<reference evidence="1 2" key="1">
    <citation type="submission" date="2018-02" db="EMBL/GenBank/DDBJ databases">
        <title>Complete genome and methylome analysis of Bacillus caldolyticus.</title>
        <authorList>
            <person name="Fomenkov A.I."/>
            <person name="Mersha F."/>
            <person name="Vincze T."/>
            <person name="Roberts R.J."/>
        </authorList>
    </citation>
    <scope>NUCLEOTIDE SEQUENCE [LARGE SCALE GENOMIC DNA]</scope>
    <source>
        <strain evidence="1 2">NEB414</strain>
    </source>
</reference>
<gene>
    <name evidence="1" type="ORF">CWI35_12770</name>
</gene>
<proteinExistence type="predicted"/>
<name>A0ABM6QPQ6_BACCL</name>
<evidence type="ECO:0000313" key="1">
    <source>
        <dbReference type="EMBL" id="AUI37271.1"/>
    </source>
</evidence>
<evidence type="ECO:0000313" key="2">
    <source>
        <dbReference type="Proteomes" id="UP000265462"/>
    </source>
</evidence>